<reference evidence="3" key="1">
    <citation type="submission" date="2023-08" db="EMBL/GenBank/DDBJ databases">
        <authorList>
            <person name="Chen Y."/>
            <person name="Shah S."/>
            <person name="Dougan E. K."/>
            <person name="Thang M."/>
            <person name="Chan C."/>
        </authorList>
    </citation>
    <scope>NUCLEOTIDE SEQUENCE</scope>
</reference>
<keyword evidence="4" id="KW-1185">Reference proteome</keyword>
<proteinExistence type="predicted"/>
<feature type="chain" id="PRO_5041318606" evidence="2">
    <location>
        <begin position="33"/>
        <end position="494"/>
    </location>
</feature>
<feature type="region of interest" description="Disordered" evidence="1">
    <location>
        <begin position="319"/>
        <end position="340"/>
    </location>
</feature>
<keyword evidence="2" id="KW-0732">Signal</keyword>
<feature type="non-terminal residue" evidence="3">
    <location>
        <position position="1"/>
    </location>
</feature>
<comment type="caution">
    <text evidence="3">The sequence shown here is derived from an EMBL/GenBank/DDBJ whole genome shotgun (WGS) entry which is preliminary data.</text>
</comment>
<dbReference type="Proteomes" id="UP001178507">
    <property type="component" value="Unassembled WGS sequence"/>
</dbReference>
<dbReference type="EMBL" id="CAUJNA010000422">
    <property type="protein sequence ID" value="CAJ1376801.1"/>
    <property type="molecule type" value="Genomic_DNA"/>
</dbReference>
<organism evidence="3 4">
    <name type="scientific">Effrenium voratum</name>
    <dbReference type="NCBI Taxonomy" id="2562239"/>
    <lineage>
        <taxon>Eukaryota</taxon>
        <taxon>Sar</taxon>
        <taxon>Alveolata</taxon>
        <taxon>Dinophyceae</taxon>
        <taxon>Suessiales</taxon>
        <taxon>Symbiodiniaceae</taxon>
        <taxon>Effrenium</taxon>
    </lineage>
</organism>
<gene>
    <name evidence="3" type="ORF">EVOR1521_LOCUS5766</name>
</gene>
<evidence type="ECO:0000256" key="1">
    <source>
        <dbReference type="SAM" id="MobiDB-lite"/>
    </source>
</evidence>
<evidence type="ECO:0000313" key="3">
    <source>
        <dbReference type="EMBL" id="CAJ1376801.1"/>
    </source>
</evidence>
<evidence type="ECO:0000313" key="4">
    <source>
        <dbReference type="Proteomes" id="UP001178507"/>
    </source>
</evidence>
<protein>
    <submittedName>
        <fullName evidence="3">Uncharacterized protein</fullName>
    </submittedName>
</protein>
<accession>A0AA36MLX3</accession>
<feature type="signal peptide" evidence="2">
    <location>
        <begin position="1"/>
        <end position="32"/>
    </location>
</feature>
<name>A0AA36MLX3_9DINO</name>
<evidence type="ECO:0000256" key="2">
    <source>
        <dbReference type="SAM" id="SignalP"/>
    </source>
</evidence>
<dbReference type="AlphaFoldDB" id="A0AA36MLX3"/>
<sequence length="494" mass="54536">LCSFSFRFVPDIMLACAGLGLLGLGLLSLARADQGCGYQCRSDSECGSCGSAGSGRCSCPDAVLAISCTCISAPSGAPEGPSDVKDSVWPRQWTANVETWTYSDFSNRTSQARGKFYYDAELQRSRADWKPYIDGRDAVQVWISGPEGSRYYVKSGILCISFGISDPGMPSEPVGLERADWMQRCQELGFAKYIGREQVRVDGQDQWADHWSCHVDYEKANQSITFQNWHSLAPKGLPLRVTGGNSAPNAQKGSPRLNTAWYSNFSVGPGATKPEDFQKPNFGLCIPVGEQEVEEFFGHPATQGHLFSGDFHRRARFLPHASPRQEDMRRARQKKPSSSFLGSSFSQAMEKLNAVLLSDPALQTKPCGYLTTSELHATQRLLFYARSSSLDAVYRAASDSRQMVHVSPKELLDEQEHFKRLEADNPEVAVIARDGACHEVVMWYIHHLTTDAREAVKPHLVLPLLPGHHHGSPTKRYSSQVSCAVCHTAPEVVV</sequence>